<dbReference type="PANTHER" id="PTHR11808">
    <property type="entry name" value="TRANS-SULFURATION ENZYME FAMILY MEMBER"/>
    <property type="match status" value="1"/>
</dbReference>
<keyword evidence="3" id="KW-0028">Amino-acid biosynthesis</keyword>
<proteinExistence type="inferred from homology"/>
<organism evidence="6 8">
    <name type="scientific">Aquisalinus luteolus</name>
    <dbReference type="NCBI Taxonomy" id="1566827"/>
    <lineage>
        <taxon>Bacteria</taxon>
        <taxon>Pseudomonadati</taxon>
        <taxon>Pseudomonadota</taxon>
        <taxon>Alphaproteobacteria</taxon>
        <taxon>Parvularculales</taxon>
        <taxon>Parvularculaceae</taxon>
        <taxon>Aquisalinus</taxon>
    </lineage>
</organism>
<dbReference type="EC" id="2.5.1.-" evidence="3"/>
<reference evidence="6" key="1">
    <citation type="journal article" date="2014" name="Int. J. Syst. Evol. Microbiol.">
        <title>Complete genome sequence of Corynebacterium casei LMG S-19264T (=DSM 44701T), isolated from a smear-ripened cheese.</title>
        <authorList>
            <consortium name="US DOE Joint Genome Institute (JGI-PGF)"/>
            <person name="Walter F."/>
            <person name="Albersmeier A."/>
            <person name="Kalinowski J."/>
            <person name="Ruckert C."/>
        </authorList>
    </citation>
    <scope>NUCLEOTIDE SEQUENCE</scope>
    <source>
        <strain evidence="6">CGMCC 1.14984</strain>
    </source>
</reference>
<evidence type="ECO:0000256" key="3">
    <source>
        <dbReference type="HAMAP-Rule" id="MF_02056"/>
    </source>
</evidence>
<feature type="modified residue" description="N6-(pyridoxal phosphate)lysine" evidence="3 4">
    <location>
        <position position="215"/>
    </location>
</feature>
<dbReference type="GO" id="GO:0016765">
    <property type="term" value="F:transferase activity, transferring alkyl or aryl (other than methyl) groups"/>
    <property type="evidence" value="ECO:0007669"/>
    <property type="project" value="UniProtKB-UniRule"/>
</dbReference>
<dbReference type="RefSeq" id="WP_155142473.1">
    <property type="nucleotide sequence ID" value="NZ_BMGZ01000005.1"/>
</dbReference>
<sequence length="407" mass="43791">MSNDKKPSTSNANWRPRTQAIRSGINRAFQETSEGLFLTSSFSYDSAEQAQARFAGEDKGFIYSRYSNPTTEAFETRLATLEGASWCRGTASGMAAVTSTMLGLLSAGDHIVSSRALFGSCRYVVGELAPKLGIETTFVDGADLDAWEKAAKPETKIFFLESPSNPGLQVVDIEAVAKIAHAKGAILVVDNVFASPVFQKPLALGADIVVYSATKHMDGQGRVLGGAILGNDEALLTESLQPFLRNTGPAISPFNAWVLLKSLETLDLRVNAAADSALELATRLEGLEGSPLARVYYPFLDSHPGCEIARRQMKKGGTLITMEFEGSADVAQAKAFAFLNALKLVDVSNNLGDAKSIATHPRTTTHHRIGEEARLEQGVTPGLVRISVGLEDVEDLWEDFTQAFDSI</sequence>
<keyword evidence="3" id="KW-0486">Methionine biosynthesis</keyword>
<dbReference type="GO" id="GO:0071268">
    <property type="term" value="P:homocysteine biosynthetic process"/>
    <property type="evidence" value="ECO:0007669"/>
    <property type="project" value="InterPro"/>
</dbReference>
<evidence type="ECO:0000256" key="4">
    <source>
        <dbReference type="PIRSR" id="PIRSR001434-2"/>
    </source>
</evidence>
<dbReference type="UniPathway" id="UPA00051">
    <property type="reaction ID" value="UER00449"/>
</dbReference>
<dbReference type="Proteomes" id="UP000621856">
    <property type="component" value="Unassembled WGS sequence"/>
</dbReference>
<reference evidence="7 9" key="2">
    <citation type="submission" date="2020-02" db="EMBL/GenBank/DDBJ databases">
        <title>Genome sequence of Parvularcula flava strain NH6-79.</title>
        <authorList>
            <person name="Abdul Karim M.H."/>
            <person name="Lam M.Q."/>
            <person name="Chen S.J."/>
            <person name="Yahya A."/>
            <person name="Shahir S."/>
            <person name="Shamsir M.S."/>
            <person name="Chong C.S."/>
        </authorList>
    </citation>
    <scope>NUCLEOTIDE SEQUENCE [LARGE SCALE GENOMIC DNA]</scope>
    <source>
        <strain evidence="7 9">NH6-79</strain>
    </source>
</reference>
<dbReference type="Gene3D" id="3.40.640.10">
    <property type="entry name" value="Type I PLP-dependent aspartate aminotransferase-like (Major domain)"/>
    <property type="match status" value="1"/>
</dbReference>
<evidence type="ECO:0000313" key="8">
    <source>
        <dbReference type="Proteomes" id="UP000621856"/>
    </source>
</evidence>
<dbReference type="HAMAP" id="MF_02056">
    <property type="entry name" value="MetZ"/>
    <property type="match status" value="1"/>
</dbReference>
<dbReference type="InterPro" id="IPR015422">
    <property type="entry name" value="PyrdxlP-dep_Trfase_small"/>
</dbReference>
<reference evidence="6" key="3">
    <citation type="submission" date="2020-09" db="EMBL/GenBank/DDBJ databases">
        <authorList>
            <person name="Sun Q."/>
            <person name="Zhou Y."/>
        </authorList>
    </citation>
    <scope>NUCLEOTIDE SEQUENCE</scope>
    <source>
        <strain evidence="6">CGMCC 1.14984</strain>
    </source>
</reference>
<name>A0A8J3ES49_9PROT</name>
<dbReference type="SUPFAM" id="SSF53383">
    <property type="entry name" value="PLP-dependent transferases"/>
    <property type="match status" value="1"/>
</dbReference>
<comment type="catalytic activity">
    <reaction evidence="3">
        <text>O-succinyl-L-homoserine + hydrogen sulfide = L-homocysteine + succinate</text>
        <dbReference type="Rhea" id="RHEA:27826"/>
        <dbReference type="ChEBI" id="CHEBI:29919"/>
        <dbReference type="ChEBI" id="CHEBI:30031"/>
        <dbReference type="ChEBI" id="CHEBI:57661"/>
        <dbReference type="ChEBI" id="CHEBI:58199"/>
    </reaction>
</comment>
<comment type="similarity">
    <text evidence="3">Belongs to the trans-sulfuration enzymes family. MetZ subfamily.</text>
</comment>
<dbReference type="GO" id="GO:0071266">
    <property type="term" value="P:'de novo' L-methionine biosynthetic process"/>
    <property type="evidence" value="ECO:0007669"/>
    <property type="project" value="UniProtKB-UniRule"/>
</dbReference>
<dbReference type="AlphaFoldDB" id="A0A8J3ES49"/>
<dbReference type="EMBL" id="BMGZ01000005">
    <property type="protein sequence ID" value="GGI01963.1"/>
    <property type="molecule type" value="Genomic_DNA"/>
</dbReference>
<comment type="pathway">
    <text evidence="3">Amino-acid biosynthesis; L-methionine biosynthesis via de novo pathway; L-homocysteine from O-succinyl-L-homoserine: step 1/1.</text>
</comment>
<dbReference type="InterPro" id="IPR015421">
    <property type="entry name" value="PyrdxlP-dep_Trfase_major"/>
</dbReference>
<dbReference type="GO" id="GO:0005737">
    <property type="term" value="C:cytoplasm"/>
    <property type="evidence" value="ECO:0007669"/>
    <property type="project" value="TreeGrafter"/>
</dbReference>
<protein>
    <recommendedName>
        <fullName evidence="3">O-succinylhomoserine sulfhydrylase</fullName>
        <shortName evidence="3">OSH sulfhydrylase</shortName>
        <shortName evidence="3">OSHS sulfhydrylase</shortName>
        <ecNumber evidence="3">2.5.1.-</ecNumber>
    </recommendedName>
</protein>
<dbReference type="InterPro" id="IPR015424">
    <property type="entry name" value="PyrdxlP-dep_Trfase"/>
</dbReference>
<dbReference type="GO" id="GO:0030170">
    <property type="term" value="F:pyridoxal phosphate binding"/>
    <property type="evidence" value="ECO:0007669"/>
    <property type="project" value="UniProtKB-UniRule"/>
</dbReference>
<evidence type="ECO:0000256" key="2">
    <source>
        <dbReference type="ARBA" id="ARBA00022898"/>
    </source>
</evidence>
<keyword evidence="9" id="KW-1185">Reference proteome</keyword>
<dbReference type="NCBIfam" id="TIGR01325">
    <property type="entry name" value="O_suc_HS_sulf"/>
    <property type="match status" value="1"/>
</dbReference>
<evidence type="ECO:0000313" key="7">
    <source>
        <dbReference type="EMBL" id="NHK29433.1"/>
    </source>
</evidence>
<dbReference type="GO" id="GO:0016846">
    <property type="term" value="F:carbon-sulfur lyase activity"/>
    <property type="evidence" value="ECO:0007669"/>
    <property type="project" value="TreeGrafter"/>
</dbReference>
<evidence type="ECO:0000313" key="6">
    <source>
        <dbReference type="EMBL" id="GGI01963.1"/>
    </source>
</evidence>
<dbReference type="GO" id="GO:0019346">
    <property type="term" value="P:transsulfuration"/>
    <property type="evidence" value="ECO:0007669"/>
    <property type="project" value="InterPro"/>
</dbReference>
<dbReference type="Gene3D" id="3.90.1150.10">
    <property type="entry name" value="Aspartate Aminotransferase, domain 1"/>
    <property type="match status" value="1"/>
</dbReference>
<dbReference type="PIRSF" id="PIRSF001434">
    <property type="entry name" value="CGS"/>
    <property type="match status" value="1"/>
</dbReference>
<dbReference type="Pfam" id="PF01053">
    <property type="entry name" value="Cys_Met_Meta_PP"/>
    <property type="match status" value="1"/>
</dbReference>
<evidence type="ECO:0000256" key="1">
    <source>
        <dbReference type="ARBA" id="ARBA00001933"/>
    </source>
</evidence>
<dbReference type="CDD" id="cd00614">
    <property type="entry name" value="CGS_like"/>
    <property type="match status" value="1"/>
</dbReference>
<dbReference type="InterPro" id="IPR006234">
    <property type="entry name" value="O-succ-hSer_sulfhydrylase"/>
</dbReference>
<dbReference type="FunFam" id="3.40.640.10:FF:000046">
    <property type="entry name" value="Cystathionine gamma-lyase"/>
    <property type="match status" value="1"/>
</dbReference>
<comment type="subunit">
    <text evidence="3">Homotetramer.</text>
</comment>
<keyword evidence="3" id="KW-0808">Transferase</keyword>
<dbReference type="Proteomes" id="UP000818603">
    <property type="component" value="Unassembled WGS sequence"/>
</dbReference>
<comment type="caution">
    <text evidence="6">The sequence shown here is derived from an EMBL/GenBank/DDBJ whole genome shotgun (WGS) entry which is preliminary data.</text>
</comment>
<comment type="cofactor">
    <cofactor evidence="1 3 5">
        <name>pyridoxal 5'-phosphate</name>
        <dbReference type="ChEBI" id="CHEBI:597326"/>
    </cofactor>
</comment>
<gene>
    <name evidence="3 6" type="primary">metZ</name>
    <name evidence="7" type="ORF">FF098_016085</name>
    <name evidence="6" type="ORF">GCM10011355_33850</name>
</gene>
<dbReference type="EMBL" id="VCJR02000005">
    <property type="protein sequence ID" value="NHK29433.1"/>
    <property type="molecule type" value="Genomic_DNA"/>
</dbReference>
<keyword evidence="2 3" id="KW-0663">Pyridoxal phosphate</keyword>
<comment type="function">
    <text evidence="3">Catalyzes the formation of L-homocysteine from O-succinyl-L-homoserine (OSHS) and hydrogen sulfide.</text>
</comment>
<dbReference type="InterPro" id="IPR000277">
    <property type="entry name" value="Cys/Met-Metab_PyrdxlP-dep_enz"/>
</dbReference>
<accession>A0A8J3ES49</accession>
<dbReference type="PANTHER" id="PTHR11808:SF80">
    <property type="entry name" value="CYSTATHIONINE GAMMA-LYASE"/>
    <property type="match status" value="1"/>
</dbReference>
<evidence type="ECO:0000313" key="9">
    <source>
        <dbReference type="Proteomes" id="UP000818603"/>
    </source>
</evidence>
<evidence type="ECO:0000256" key="5">
    <source>
        <dbReference type="RuleBase" id="RU362118"/>
    </source>
</evidence>